<evidence type="ECO:0000313" key="2">
    <source>
        <dbReference type="EMBL" id="MEQ2203492.1"/>
    </source>
</evidence>
<proteinExistence type="predicted"/>
<name>A0ABV0R5W5_9TELE</name>
<protein>
    <submittedName>
        <fullName evidence="2">Uncharacterized protein</fullName>
    </submittedName>
</protein>
<sequence length="56" mass="6261">MDPSPAQQWRTHVDETLSWLGSGLEEIISTLRSGNLFSEPPPSQRNHAQVTRTTAE</sequence>
<feature type="non-terminal residue" evidence="2">
    <location>
        <position position="56"/>
    </location>
</feature>
<dbReference type="Proteomes" id="UP001434883">
    <property type="component" value="Unassembled WGS sequence"/>
</dbReference>
<feature type="region of interest" description="Disordered" evidence="1">
    <location>
        <begin position="33"/>
        <end position="56"/>
    </location>
</feature>
<evidence type="ECO:0000256" key="1">
    <source>
        <dbReference type="SAM" id="MobiDB-lite"/>
    </source>
</evidence>
<dbReference type="EMBL" id="JAHRIN010034594">
    <property type="protein sequence ID" value="MEQ2203492.1"/>
    <property type="molecule type" value="Genomic_DNA"/>
</dbReference>
<accession>A0ABV0R5W5</accession>
<reference evidence="2 3" key="1">
    <citation type="submission" date="2021-06" db="EMBL/GenBank/DDBJ databases">
        <authorList>
            <person name="Palmer J.M."/>
        </authorList>
    </citation>
    <scope>NUCLEOTIDE SEQUENCE [LARGE SCALE GENOMIC DNA]</scope>
    <source>
        <strain evidence="2 3">XC_2019</strain>
        <tissue evidence="2">Muscle</tissue>
    </source>
</reference>
<keyword evidence="3" id="KW-1185">Reference proteome</keyword>
<feature type="compositionally biased region" description="Polar residues" evidence="1">
    <location>
        <begin position="44"/>
        <end position="56"/>
    </location>
</feature>
<comment type="caution">
    <text evidence="2">The sequence shown here is derived from an EMBL/GenBank/DDBJ whole genome shotgun (WGS) entry which is preliminary data.</text>
</comment>
<evidence type="ECO:0000313" key="3">
    <source>
        <dbReference type="Proteomes" id="UP001434883"/>
    </source>
</evidence>
<gene>
    <name evidence="2" type="ORF">XENOCAPTIV_030914</name>
</gene>
<organism evidence="2 3">
    <name type="scientific">Xenoophorus captivus</name>
    <dbReference type="NCBI Taxonomy" id="1517983"/>
    <lineage>
        <taxon>Eukaryota</taxon>
        <taxon>Metazoa</taxon>
        <taxon>Chordata</taxon>
        <taxon>Craniata</taxon>
        <taxon>Vertebrata</taxon>
        <taxon>Euteleostomi</taxon>
        <taxon>Actinopterygii</taxon>
        <taxon>Neopterygii</taxon>
        <taxon>Teleostei</taxon>
        <taxon>Neoteleostei</taxon>
        <taxon>Acanthomorphata</taxon>
        <taxon>Ovalentaria</taxon>
        <taxon>Atherinomorphae</taxon>
        <taxon>Cyprinodontiformes</taxon>
        <taxon>Goodeidae</taxon>
        <taxon>Xenoophorus</taxon>
    </lineage>
</organism>